<organism evidence="3 4">
    <name type="scientific">Pseudalgibacter alginicilyticus</name>
    <dbReference type="NCBI Taxonomy" id="1736674"/>
    <lineage>
        <taxon>Bacteria</taxon>
        <taxon>Pseudomonadati</taxon>
        <taxon>Bacteroidota</taxon>
        <taxon>Flavobacteriia</taxon>
        <taxon>Flavobacteriales</taxon>
        <taxon>Flavobacteriaceae</taxon>
        <taxon>Pseudalgibacter</taxon>
    </lineage>
</organism>
<dbReference type="PATRIC" id="fig|1736674.3.peg.1934"/>
<evidence type="ECO:0000256" key="1">
    <source>
        <dbReference type="ARBA" id="ARBA00003670"/>
    </source>
</evidence>
<accession>A0A0P0D5B4</accession>
<dbReference type="PRINTS" id="PR00150">
    <property type="entry name" value="PEPCARBXLASE"/>
</dbReference>
<sequence length="861" mass="98531">MSVGPKITRFKQNVLSKYNIYNSIFMTLPFDAITKTGVLLPLFHETCKKGFANGDDPTTIVDTFFKKYQGRRSKSSQINLLFKFIQYIERQVVLFDAAEDAAFPIVNNMEGIGSIRNLKESAVSENRLEELRNYLEEFKVRIVLTAHPTQFYPGSVLGIITDLTKAIKDTNLDEINNLLGQLGKTPFFKHEKPTPYDEAVSLVWYLENVFYESFGEIYDYIQQNIYDDNQNHNEIINIGFWPGGDRDGNPFVKPDTTLKVAKKLKQTILGKYYKDVKSLRRRLTFRGVEHRVIALESKLYECSITGNTEGIIELDELINELTDIKNIVINEHQSLYMPEIRTLLNKIHLFKFNFASLDIRQDSRIHHGVFTTVIDALIKQGNSSFPNNYHELSEDEQIKILSKATDYVDINSFEDEMVFNTLKTIQAIKEIQKSNGELGANRYIISNNQTALNVMQLFAMLKMVAFKDELTVDIGPLFETITDLENAPDVMEQLYTNPAYRAHLEKRGNRQTIMLGFSDGTKDGGYLMANWGIYKAKELLTEMSRKYGITAIFFDGRGGPPARGGGKTHQFYSSLGPKIEDKEVQLTIQGQTISSNFGTLDSSQYNLEQLISSGISNRIAKEKNQMSESDRAVMNDLAETSYQAYKDFKSHAMFIPYLERMSTLKYYAKTNIGSRPSKRGTSDKLIFSDLRAIPFVGSWSQLKQNVPGFFGVGTALKKYEDNGEFDKVEQLYNNSKFFKTLLENSMMSLTKSFFDLTKYMSKDKEFGEFWNIIYNEYITTKTLLLKLTGYKELMENEPSGKASIEVRESIVLPLLTIQQYALKKIQELEKADVRDEEQIKIYEKIVTRSLFGNINASRNSA</sequence>
<dbReference type="SUPFAM" id="SSF51621">
    <property type="entry name" value="Phosphoenolpyruvate/pyruvate domain"/>
    <property type="match status" value="1"/>
</dbReference>
<dbReference type="GO" id="GO:0008964">
    <property type="term" value="F:phosphoenolpyruvate carboxylase activity"/>
    <property type="evidence" value="ECO:0007669"/>
    <property type="project" value="InterPro"/>
</dbReference>
<dbReference type="PANTHER" id="PTHR30523:SF6">
    <property type="entry name" value="PHOSPHOENOLPYRUVATE CARBOXYLASE"/>
    <property type="match status" value="1"/>
</dbReference>
<dbReference type="Proteomes" id="UP000057981">
    <property type="component" value="Chromosome"/>
</dbReference>
<keyword evidence="3" id="KW-0670">Pyruvate</keyword>
<dbReference type="GO" id="GO:0015977">
    <property type="term" value="P:carbon fixation"/>
    <property type="evidence" value="ECO:0007669"/>
    <property type="project" value="InterPro"/>
</dbReference>
<dbReference type="InterPro" id="IPR021135">
    <property type="entry name" value="PEP_COase"/>
</dbReference>
<proteinExistence type="predicted"/>
<dbReference type="EMBL" id="CP012898">
    <property type="protein sequence ID" value="ALJ05339.1"/>
    <property type="molecule type" value="Genomic_DNA"/>
</dbReference>
<name>A0A0P0D5B4_9FLAO</name>
<dbReference type="PANTHER" id="PTHR30523">
    <property type="entry name" value="PHOSPHOENOLPYRUVATE CARBOXYLASE"/>
    <property type="match status" value="1"/>
</dbReference>
<dbReference type="InterPro" id="IPR015813">
    <property type="entry name" value="Pyrv/PenolPyrv_kinase-like_dom"/>
</dbReference>
<dbReference type="Pfam" id="PF00311">
    <property type="entry name" value="PEPcase"/>
    <property type="match status" value="2"/>
</dbReference>
<evidence type="ECO:0000313" key="4">
    <source>
        <dbReference type="Proteomes" id="UP000057981"/>
    </source>
</evidence>
<gene>
    <name evidence="3" type="ORF">APS56_09465</name>
</gene>
<evidence type="ECO:0000256" key="2">
    <source>
        <dbReference type="ARBA" id="ARBA00022419"/>
    </source>
</evidence>
<dbReference type="GO" id="GO:0005829">
    <property type="term" value="C:cytosol"/>
    <property type="evidence" value="ECO:0007669"/>
    <property type="project" value="TreeGrafter"/>
</dbReference>
<dbReference type="GO" id="GO:0006099">
    <property type="term" value="P:tricarboxylic acid cycle"/>
    <property type="evidence" value="ECO:0007669"/>
    <property type="project" value="InterPro"/>
</dbReference>
<reference evidence="3 4" key="1">
    <citation type="submission" date="2015-10" db="EMBL/GenBank/DDBJ databases">
        <authorList>
            <person name="Gilbert D.G."/>
        </authorList>
    </citation>
    <scope>NUCLEOTIDE SEQUENCE [LARGE SCALE GENOMIC DNA]</scope>
    <source>
        <strain evidence="4">HZ-22</strain>
    </source>
</reference>
<dbReference type="OrthoDB" id="9768133at2"/>
<protein>
    <recommendedName>
        <fullName evidence="2">Phosphoenolpyruvate carboxylase</fullName>
    </recommendedName>
</protein>
<dbReference type="KEGG" id="ahz:APS56_09465"/>
<dbReference type="RefSeq" id="WP_054727516.1">
    <property type="nucleotide sequence ID" value="NZ_CP012898.1"/>
</dbReference>
<dbReference type="STRING" id="1736674.APS56_09465"/>
<evidence type="ECO:0000313" key="3">
    <source>
        <dbReference type="EMBL" id="ALJ05339.1"/>
    </source>
</evidence>
<keyword evidence="4" id="KW-1185">Reference proteome</keyword>
<dbReference type="AlphaFoldDB" id="A0A0P0D5B4"/>
<comment type="function">
    <text evidence="1">Forms oxaloacetate, a four-carbon dicarboxylic acid source for the tricarboxylic acid cycle.</text>
</comment>